<dbReference type="SUPFAM" id="SSF54001">
    <property type="entry name" value="Cysteine proteinases"/>
    <property type="match status" value="1"/>
</dbReference>
<keyword evidence="1" id="KW-0472">Membrane</keyword>
<dbReference type="Pfam" id="PF01841">
    <property type="entry name" value="Transglut_core"/>
    <property type="match status" value="1"/>
</dbReference>
<sequence>MEKKNKVFIIVCIAMQVTLIVGVAVLFVQNTKLADTVKQYVASAGDIHDIYDDSKVVEAYQSGKTDGLNEQEKYVLEKAKEVIKENIKDGMSDYEKEKAIYDWQVAYVAYNDQNLAPISAGDQYSHLPYGVLKYHQAICVGNATTFKLFMDLLGIENQIIHSTEEGEHAWNLVKLDGDWYHSDVTFDGGANGKPAYTNFNVPDSVKDDGSYPWNHEVIPAADGTKYCYLANEAKELKDVYALPKYIKQQLDKGIKTITFTLKNSAGYTQNVADYITSAFANGDGDLYTNPTLPIGSKNVYVITVDSFNDEGEADAASQKIINKLQEIIDGLQ</sequence>
<protein>
    <recommendedName>
        <fullName evidence="2">Transglutaminase-like domain-containing protein</fullName>
    </recommendedName>
</protein>
<evidence type="ECO:0000313" key="4">
    <source>
        <dbReference type="Proteomes" id="UP000284841"/>
    </source>
</evidence>
<evidence type="ECO:0000313" key="3">
    <source>
        <dbReference type="EMBL" id="RHJ87539.1"/>
    </source>
</evidence>
<accession>A0A415E1P1</accession>
<dbReference type="OrthoDB" id="9788327at2"/>
<dbReference type="EMBL" id="QRMS01000003">
    <property type="protein sequence ID" value="RHJ87539.1"/>
    <property type="molecule type" value="Genomic_DNA"/>
</dbReference>
<name>A0A415E1P1_9FIRM</name>
<keyword evidence="1" id="KW-1133">Transmembrane helix</keyword>
<dbReference type="AlphaFoldDB" id="A0A415E1P1"/>
<dbReference type="STRING" id="1776384.GCA_900086585_01104"/>
<evidence type="ECO:0000259" key="2">
    <source>
        <dbReference type="Pfam" id="PF01841"/>
    </source>
</evidence>
<organism evidence="3 4">
    <name type="scientific">Emergencia timonensis</name>
    <dbReference type="NCBI Taxonomy" id="1776384"/>
    <lineage>
        <taxon>Bacteria</taxon>
        <taxon>Bacillati</taxon>
        <taxon>Bacillota</taxon>
        <taxon>Clostridia</taxon>
        <taxon>Peptostreptococcales</taxon>
        <taxon>Anaerovoracaceae</taxon>
        <taxon>Emergencia</taxon>
    </lineage>
</organism>
<comment type="caution">
    <text evidence="3">The sequence shown here is derived from an EMBL/GenBank/DDBJ whole genome shotgun (WGS) entry which is preliminary data.</text>
</comment>
<dbReference type="InterPro" id="IPR038765">
    <property type="entry name" value="Papain-like_cys_pep_sf"/>
</dbReference>
<evidence type="ECO:0000256" key="1">
    <source>
        <dbReference type="SAM" id="Phobius"/>
    </source>
</evidence>
<feature type="domain" description="Transglutaminase-like" evidence="2">
    <location>
        <begin position="86"/>
        <end position="183"/>
    </location>
</feature>
<keyword evidence="1" id="KW-0812">Transmembrane</keyword>
<reference evidence="3 4" key="1">
    <citation type="submission" date="2018-08" db="EMBL/GenBank/DDBJ databases">
        <title>A genome reference for cultivated species of the human gut microbiota.</title>
        <authorList>
            <person name="Zou Y."/>
            <person name="Xue W."/>
            <person name="Luo G."/>
        </authorList>
    </citation>
    <scope>NUCLEOTIDE SEQUENCE [LARGE SCALE GENOMIC DNA]</scope>
    <source>
        <strain evidence="3 4">AM07-24</strain>
    </source>
</reference>
<proteinExistence type="predicted"/>
<keyword evidence="4" id="KW-1185">Reference proteome</keyword>
<dbReference type="InterPro" id="IPR002931">
    <property type="entry name" value="Transglutaminase-like"/>
</dbReference>
<dbReference type="Proteomes" id="UP000284841">
    <property type="component" value="Unassembled WGS sequence"/>
</dbReference>
<gene>
    <name evidence="3" type="ORF">DW099_12665</name>
</gene>
<feature type="transmembrane region" description="Helical" evidence="1">
    <location>
        <begin position="7"/>
        <end position="28"/>
    </location>
</feature>
<dbReference type="RefSeq" id="WP_067534857.1">
    <property type="nucleotide sequence ID" value="NZ_AP025567.1"/>
</dbReference>
<dbReference type="Gene3D" id="3.10.620.30">
    <property type="match status" value="1"/>
</dbReference>
<dbReference type="GeneID" id="83003491"/>